<evidence type="ECO:0000313" key="5">
    <source>
        <dbReference type="Proteomes" id="UP000288227"/>
    </source>
</evidence>
<reference evidence="4 5" key="1">
    <citation type="submission" date="2018-11" db="EMBL/GenBank/DDBJ databases">
        <title>Chryseotalea sanarue gen. nov., sp., nov., a member of the family Cytophagaceae, isolated from a brackish lake in Hamamatsu Japan.</title>
        <authorList>
            <person name="Maejima Y."/>
            <person name="Iino T."/>
            <person name="Muraguchi Y."/>
            <person name="Fukuda K."/>
            <person name="Ohkuma M."/>
            <person name="Moriuchi R."/>
            <person name="Dohra H."/>
            <person name="Kimbara K."/>
            <person name="Shintani M."/>
        </authorList>
    </citation>
    <scope>NUCLEOTIDE SEQUENCE [LARGE SCALE GENOMIC DNA]</scope>
    <source>
        <strain evidence="4 5">Ys</strain>
    </source>
</reference>
<dbReference type="InterPro" id="IPR001789">
    <property type="entry name" value="Sig_transdc_resp-reg_receiver"/>
</dbReference>
<keyword evidence="1 2" id="KW-0597">Phosphoprotein</keyword>
<sequence length="127" mass="14223">MALHILLVEDTEDLGENIRDILKMEGYHVRWERNGLAGMDAFSQERPDLIISDIVMPNLNGLDLIRKIRLAEGDNNIPIIILSAKATPEDQQKGMDAGATAYLKKPCKSAELTDTVRELLNPENKKL</sequence>
<evidence type="ECO:0000313" key="4">
    <source>
        <dbReference type="EMBL" id="GCC53270.1"/>
    </source>
</evidence>
<feature type="domain" description="Response regulatory" evidence="3">
    <location>
        <begin position="4"/>
        <end position="120"/>
    </location>
</feature>
<dbReference type="CDD" id="cd17574">
    <property type="entry name" value="REC_OmpR"/>
    <property type="match status" value="1"/>
</dbReference>
<accession>A0A401UEH6</accession>
<dbReference type="InterPro" id="IPR050595">
    <property type="entry name" value="Bact_response_regulator"/>
</dbReference>
<dbReference type="PROSITE" id="PS50110">
    <property type="entry name" value="RESPONSE_REGULATORY"/>
    <property type="match status" value="1"/>
</dbReference>
<dbReference type="PANTHER" id="PTHR44591">
    <property type="entry name" value="STRESS RESPONSE REGULATOR PROTEIN 1"/>
    <property type="match status" value="1"/>
</dbReference>
<dbReference type="SMART" id="SM00448">
    <property type="entry name" value="REC"/>
    <property type="match status" value="1"/>
</dbReference>
<dbReference type="InterPro" id="IPR011006">
    <property type="entry name" value="CheY-like_superfamily"/>
</dbReference>
<dbReference type="AlphaFoldDB" id="A0A401UEH6"/>
<dbReference type="OrthoDB" id="9789181at2"/>
<dbReference type="Pfam" id="PF00072">
    <property type="entry name" value="Response_reg"/>
    <property type="match status" value="1"/>
</dbReference>
<name>A0A401UEH6_9BACT</name>
<keyword evidence="5" id="KW-1185">Reference proteome</keyword>
<proteinExistence type="predicted"/>
<dbReference type="GO" id="GO:0000160">
    <property type="term" value="P:phosphorelay signal transduction system"/>
    <property type="evidence" value="ECO:0007669"/>
    <property type="project" value="InterPro"/>
</dbReference>
<gene>
    <name evidence="4" type="primary">cheY-2</name>
    <name evidence="4" type="ORF">SanaruYs_35130</name>
</gene>
<dbReference type="Gene3D" id="3.40.50.2300">
    <property type="match status" value="1"/>
</dbReference>
<dbReference type="EMBL" id="BHXQ01000007">
    <property type="protein sequence ID" value="GCC53270.1"/>
    <property type="molecule type" value="Genomic_DNA"/>
</dbReference>
<feature type="modified residue" description="4-aspartylphosphate" evidence="2">
    <location>
        <position position="53"/>
    </location>
</feature>
<organism evidence="4 5">
    <name type="scientific">Chryseotalea sanaruensis</name>
    <dbReference type="NCBI Taxonomy" id="2482724"/>
    <lineage>
        <taxon>Bacteria</taxon>
        <taxon>Pseudomonadati</taxon>
        <taxon>Bacteroidota</taxon>
        <taxon>Cytophagia</taxon>
        <taxon>Cytophagales</taxon>
        <taxon>Chryseotaleaceae</taxon>
        <taxon>Chryseotalea</taxon>
    </lineage>
</organism>
<evidence type="ECO:0000256" key="2">
    <source>
        <dbReference type="PROSITE-ProRule" id="PRU00169"/>
    </source>
</evidence>
<dbReference type="RefSeq" id="WP_127123922.1">
    <property type="nucleotide sequence ID" value="NZ_BHXQ01000007.1"/>
</dbReference>
<evidence type="ECO:0000259" key="3">
    <source>
        <dbReference type="PROSITE" id="PS50110"/>
    </source>
</evidence>
<dbReference type="PANTHER" id="PTHR44591:SF3">
    <property type="entry name" value="RESPONSE REGULATORY DOMAIN-CONTAINING PROTEIN"/>
    <property type="match status" value="1"/>
</dbReference>
<dbReference type="Proteomes" id="UP000288227">
    <property type="component" value="Unassembled WGS sequence"/>
</dbReference>
<evidence type="ECO:0000256" key="1">
    <source>
        <dbReference type="ARBA" id="ARBA00022553"/>
    </source>
</evidence>
<protein>
    <submittedName>
        <fullName evidence="4">Response regulator</fullName>
    </submittedName>
</protein>
<comment type="caution">
    <text evidence="4">The sequence shown here is derived from an EMBL/GenBank/DDBJ whole genome shotgun (WGS) entry which is preliminary data.</text>
</comment>
<dbReference type="SUPFAM" id="SSF52172">
    <property type="entry name" value="CheY-like"/>
    <property type="match status" value="1"/>
</dbReference>